<dbReference type="PRINTS" id="PR00420">
    <property type="entry name" value="RNGMNOXGNASE"/>
</dbReference>
<keyword evidence="3" id="KW-0274">FAD</keyword>
<evidence type="ECO:0000256" key="1">
    <source>
        <dbReference type="ARBA" id="ARBA00007992"/>
    </source>
</evidence>
<evidence type="ECO:0000256" key="3">
    <source>
        <dbReference type="ARBA" id="ARBA00022827"/>
    </source>
</evidence>
<keyword evidence="5" id="KW-0503">Monooxygenase</keyword>
<dbReference type="SUPFAM" id="SSF54373">
    <property type="entry name" value="FAD-linked reductases, C-terminal domain"/>
    <property type="match status" value="1"/>
</dbReference>
<dbReference type="GeneID" id="98157559"/>
<dbReference type="PANTHER" id="PTHR13789:SF307">
    <property type="entry name" value="HYDROXYLASE, PUTATIVE (AFU_ORTHOLOGUE AFUA_2G04330)-RELATED"/>
    <property type="match status" value="1"/>
</dbReference>
<dbReference type="RefSeq" id="XP_070905615.1">
    <property type="nucleotide sequence ID" value="XM_071042395.1"/>
</dbReference>
<reference evidence="8 9" key="1">
    <citation type="submission" date="2024-07" db="EMBL/GenBank/DDBJ databases">
        <title>Section-level genome sequencing and comparative genomics of Aspergillus sections Usti and Cavernicolus.</title>
        <authorList>
            <consortium name="Lawrence Berkeley National Laboratory"/>
            <person name="Nybo J.L."/>
            <person name="Vesth T.C."/>
            <person name="Theobald S."/>
            <person name="Frisvad J.C."/>
            <person name="Larsen T.O."/>
            <person name="Kjaerboelling I."/>
            <person name="Rothschild-Mancinelli K."/>
            <person name="Lyhne E.K."/>
            <person name="Kogle M.E."/>
            <person name="Barry K."/>
            <person name="Clum A."/>
            <person name="Na H."/>
            <person name="Ledsgaard L."/>
            <person name="Lin J."/>
            <person name="Lipzen A."/>
            <person name="Kuo A."/>
            <person name="Riley R."/>
            <person name="Mondo S."/>
            <person name="LaButti K."/>
            <person name="Haridas S."/>
            <person name="Pangalinan J."/>
            <person name="Salamov A.A."/>
            <person name="Simmons B.A."/>
            <person name="Magnuson J.K."/>
            <person name="Chen J."/>
            <person name="Drula E."/>
            <person name="Henrissat B."/>
            <person name="Wiebenga A."/>
            <person name="Lubbers R.J."/>
            <person name="Gomes A.C."/>
            <person name="Macurrencykelacurrency M.R."/>
            <person name="Stajich J."/>
            <person name="Grigoriev I.V."/>
            <person name="Mortensen U.H."/>
            <person name="De vries R.P."/>
            <person name="Baker S.E."/>
            <person name="Andersen M.R."/>
        </authorList>
    </citation>
    <scope>NUCLEOTIDE SEQUENCE [LARGE SCALE GENOMIC DNA]</scope>
    <source>
        <strain evidence="8 9">CBS 756.74</strain>
    </source>
</reference>
<dbReference type="Gene3D" id="3.50.50.60">
    <property type="entry name" value="FAD/NAD(P)-binding domain"/>
    <property type="match status" value="1"/>
</dbReference>
<organism evidence="8 9">
    <name type="scientific">Aspergillus pseudodeflectus</name>
    <dbReference type="NCBI Taxonomy" id="176178"/>
    <lineage>
        <taxon>Eukaryota</taxon>
        <taxon>Fungi</taxon>
        <taxon>Dikarya</taxon>
        <taxon>Ascomycota</taxon>
        <taxon>Pezizomycotina</taxon>
        <taxon>Eurotiomycetes</taxon>
        <taxon>Eurotiomycetidae</taxon>
        <taxon>Eurotiales</taxon>
        <taxon>Aspergillaceae</taxon>
        <taxon>Aspergillus</taxon>
        <taxon>Aspergillus subgen. Nidulantes</taxon>
    </lineage>
</organism>
<keyword evidence="2" id="KW-0285">Flavoprotein</keyword>
<dbReference type="Pfam" id="PF01494">
    <property type="entry name" value="FAD_binding_3"/>
    <property type="match status" value="1"/>
</dbReference>
<dbReference type="InterPro" id="IPR050493">
    <property type="entry name" value="FAD-dep_Monooxygenase_BioMet"/>
</dbReference>
<dbReference type="EMBL" id="JBFXLR010000001">
    <property type="protein sequence ID" value="KAL2861525.1"/>
    <property type="molecule type" value="Genomic_DNA"/>
</dbReference>
<evidence type="ECO:0000256" key="6">
    <source>
        <dbReference type="SAM" id="Phobius"/>
    </source>
</evidence>
<evidence type="ECO:0000256" key="5">
    <source>
        <dbReference type="ARBA" id="ARBA00023033"/>
    </source>
</evidence>
<keyword evidence="9" id="KW-1185">Reference proteome</keyword>
<dbReference type="InterPro" id="IPR002938">
    <property type="entry name" value="FAD-bd"/>
</dbReference>
<protein>
    <recommendedName>
        <fullName evidence="7">FAD-binding domain-containing protein</fullName>
    </recommendedName>
</protein>
<evidence type="ECO:0000313" key="8">
    <source>
        <dbReference type="EMBL" id="KAL2861525.1"/>
    </source>
</evidence>
<keyword evidence="6" id="KW-1133">Transmembrane helix</keyword>
<gene>
    <name evidence="8" type="ORF">BJX68DRAFT_251508</name>
</gene>
<keyword evidence="4" id="KW-0560">Oxidoreductase</keyword>
<comment type="similarity">
    <text evidence="1">Belongs to the paxM FAD-dependent monooxygenase family.</text>
</comment>
<evidence type="ECO:0000256" key="4">
    <source>
        <dbReference type="ARBA" id="ARBA00023002"/>
    </source>
</evidence>
<feature type="transmembrane region" description="Helical" evidence="6">
    <location>
        <begin position="12"/>
        <end position="30"/>
    </location>
</feature>
<comment type="caution">
    <text evidence="8">The sequence shown here is derived from an EMBL/GenBank/DDBJ whole genome shotgun (WGS) entry which is preliminary data.</text>
</comment>
<dbReference type="PANTHER" id="PTHR13789">
    <property type="entry name" value="MONOOXYGENASE"/>
    <property type="match status" value="1"/>
</dbReference>
<dbReference type="Proteomes" id="UP001610444">
    <property type="component" value="Unassembled WGS sequence"/>
</dbReference>
<sequence>MDITQAKTPLDVVIVGVGIGGIAAALTLGLRGHRITILESAPKLMEVGAGIQVSPNMLRLFDRWGVSPLIHAKDVALERIHVRRWQDGSLLGTMPVNKTFGQQVVIHRADLHNALVEKALELENVELRVNSHVTNVDFESTTVTLANGTAVGADIVIAADGIKSALRDHLLGEDASKPMATGDAAYRIMLTRSVMESDPELKKLIEVPEATRWLGPERHLIAYPVRNHELYNIVLLHPDRHGIEESWTTKGSKQRMVDDYEGWDPIVTKLIGLVPDDEVLEWKLCLHPPLKTWIKGSVALIGDACHPMLPYVAQGAAQAVEDAAALGIVLSKIVSKQEIPLALKAYEKSRQERANTVQQSGSLNRITLHLPDGPEQLARDEQFRASLTGGENPDKWSDRKTQEFLWGWDAEKAAVQTWEELQASAYSDFYHQHHL</sequence>
<evidence type="ECO:0000259" key="7">
    <source>
        <dbReference type="Pfam" id="PF01494"/>
    </source>
</evidence>
<proteinExistence type="inferred from homology"/>
<evidence type="ECO:0000313" key="9">
    <source>
        <dbReference type="Proteomes" id="UP001610444"/>
    </source>
</evidence>
<dbReference type="InterPro" id="IPR036188">
    <property type="entry name" value="FAD/NAD-bd_sf"/>
</dbReference>
<name>A0ABR4LAN5_9EURO</name>
<feature type="domain" description="FAD-binding" evidence="7">
    <location>
        <begin position="11"/>
        <end position="358"/>
    </location>
</feature>
<dbReference type="SUPFAM" id="SSF51905">
    <property type="entry name" value="FAD/NAD(P)-binding domain"/>
    <property type="match status" value="1"/>
</dbReference>
<keyword evidence="6" id="KW-0812">Transmembrane</keyword>
<keyword evidence="6" id="KW-0472">Membrane</keyword>
<evidence type="ECO:0000256" key="2">
    <source>
        <dbReference type="ARBA" id="ARBA00022630"/>
    </source>
</evidence>
<accession>A0ABR4LAN5</accession>